<comment type="caution">
    <text evidence="1">The sequence shown here is derived from an EMBL/GenBank/DDBJ whole genome shotgun (WGS) entry which is preliminary data.</text>
</comment>
<dbReference type="EMBL" id="MRVZ01000012">
    <property type="protein sequence ID" value="PAU25795.1"/>
    <property type="molecule type" value="Genomic_DNA"/>
</dbReference>
<dbReference type="Gene3D" id="1.10.530.10">
    <property type="match status" value="1"/>
</dbReference>
<dbReference type="CDD" id="cd00736">
    <property type="entry name" value="lambda_lys-like"/>
    <property type="match status" value="1"/>
</dbReference>
<dbReference type="RefSeq" id="WP_095585999.1">
    <property type="nucleotide sequence ID" value="NZ_MRVZ01000012.1"/>
</dbReference>
<dbReference type="SUPFAM" id="SSF53955">
    <property type="entry name" value="Lysozyme-like"/>
    <property type="match status" value="1"/>
</dbReference>
<gene>
    <name evidence="1" type="ORF">BTQ06_04735</name>
</gene>
<reference evidence="1 2" key="1">
    <citation type="submission" date="2016-12" db="EMBL/GenBank/DDBJ databases">
        <title>Real-Time Genomic Investigation Underlying the Public Health Response to a Shiga Toxin-Producing Escherichia Coli O26:H11 Outbreak in a Nursery.</title>
        <authorList>
            <person name="Ferdous M."/>
            <person name="Moran-Gilad J."/>
            <person name="Rossen J.W."/>
            <person name="Gdalevich M."/>
        </authorList>
    </citation>
    <scope>NUCLEOTIDE SEQUENCE [LARGE SCALE GENOMIC DNA]</scope>
    <source>
        <strain evidence="1 2">STEC 514-2</strain>
    </source>
</reference>
<name>A0A2A2CD82_ECOLX</name>
<protein>
    <recommendedName>
        <fullName evidence="3">Lysozyme</fullName>
    </recommendedName>
</protein>
<organism evidence="1 2">
    <name type="scientific">Escherichia coli</name>
    <dbReference type="NCBI Taxonomy" id="562"/>
    <lineage>
        <taxon>Bacteria</taxon>
        <taxon>Pseudomonadati</taxon>
        <taxon>Pseudomonadota</taxon>
        <taxon>Gammaproteobacteria</taxon>
        <taxon>Enterobacterales</taxon>
        <taxon>Enterobacteriaceae</taxon>
        <taxon>Escherichia</taxon>
    </lineage>
</organism>
<evidence type="ECO:0008006" key="3">
    <source>
        <dbReference type="Google" id="ProtNLM"/>
    </source>
</evidence>
<proteinExistence type="predicted"/>
<evidence type="ECO:0000313" key="2">
    <source>
        <dbReference type="Proteomes" id="UP000218543"/>
    </source>
</evidence>
<sequence>MNYLQDPRVRDFLDILAKAEGTYGKGDNGYNVAFGGDTTVGYDAHPGQYYEFTQTDGKKNRTSAAGRYQFIKPTYDTLAQRLGVNDFSPETQDRMALELIRENGALDDVLGGNYEAAINKLGGVWASLPSSTAPQPHRSMAELLGNQMPIQLVNQGGTPMIAAPENVFERDHMMGFYTAGHSPEMQGLLTNALARVSEARQSLMSEKAFFDDLPMDLDSDLLDLIDRA</sequence>
<evidence type="ECO:0000313" key="1">
    <source>
        <dbReference type="EMBL" id="PAU25795.1"/>
    </source>
</evidence>
<dbReference type="Proteomes" id="UP000218543">
    <property type="component" value="Unassembled WGS sequence"/>
</dbReference>
<dbReference type="InterPro" id="IPR023346">
    <property type="entry name" value="Lysozyme-like_dom_sf"/>
</dbReference>
<accession>A0A2A2CD82</accession>
<dbReference type="AlphaFoldDB" id="A0A2A2CD82"/>